<dbReference type="InterPro" id="IPR003305">
    <property type="entry name" value="CenC_carb-bd"/>
</dbReference>
<feature type="signal peptide" evidence="2">
    <location>
        <begin position="1"/>
        <end position="18"/>
    </location>
</feature>
<protein>
    <recommendedName>
        <fullName evidence="3">CBM-cenC domain-containing protein</fullName>
    </recommendedName>
</protein>
<keyword evidence="5" id="KW-1185">Reference proteome</keyword>
<organism evidence="4 5">
    <name type="scientific">Cloacibacterium rupense</name>
    <dbReference type="NCBI Taxonomy" id="517423"/>
    <lineage>
        <taxon>Bacteria</taxon>
        <taxon>Pseudomonadati</taxon>
        <taxon>Bacteroidota</taxon>
        <taxon>Flavobacteriia</taxon>
        <taxon>Flavobacteriales</taxon>
        <taxon>Weeksellaceae</taxon>
    </lineage>
</organism>
<feature type="domain" description="CBM-cenC" evidence="3">
    <location>
        <begin position="198"/>
        <end position="326"/>
    </location>
</feature>
<evidence type="ECO:0000313" key="5">
    <source>
        <dbReference type="Proteomes" id="UP000620064"/>
    </source>
</evidence>
<reference evidence="5" key="1">
    <citation type="journal article" date="2019" name="Int. J. Syst. Evol. Microbiol.">
        <title>The Global Catalogue of Microorganisms (GCM) 10K type strain sequencing project: providing services to taxonomists for standard genome sequencing and annotation.</title>
        <authorList>
            <consortium name="The Broad Institute Genomics Platform"/>
            <consortium name="The Broad Institute Genome Sequencing Center for Infectious Disease"/>
            <person name="Wu L."/>
            <person name="Ma J."/>
        </authorList>
    </citation>
    <scope>NUCLEOTIDE SEQUENCE [LARGE SCALE GENOMIC DNA]</scope>
    <source>
        <strain evidence="5">CGMCC 1.7656</strain>
    </source>
</reference>
<gene>
    <name evidence="4" type="ORF">GCM10010992_04610</name>
</gene>
<keyword evidence="2" id="KW-0732">Signal</keyword>
<dbReference type="InterPro" id="IPR008979">
    <property type="entry name" value="Galactose-bd-like_sf"/>
</dbReference>
<evidence type="ECO:0000256" key="1">
    <source>
        <dbReference type="ARBA" id="ARBA00022801"/>
    </source>
</evidence>
<dbReference type="RefSeq" id="WP_188616464.1">
    <property type="nucleotide sequence ID" value="NZ_BMLV01000001.1"/>
</dbReference>
<accession>A0ABQ2NH41</accession>
<dbReference type="Pfam" id="PF02018">
    <property type="entry name" value="CBM_4_9"/>
    <property type="match status" value="1"/>
</dbReference>
<evidence type="ECO:0000259" key="3">
    <source>
        <dbReference type="Pfam" id="PF02018"/>
    </source>
</evidence>
<dbReference type="Proteomes" id="UP000620064">
    <property type="component" value="Unassembled WGS sequence"/>
</dbReference>
<comment type="caution">
    <text evidence="4">The sequence shown here is derived from an EMBL/GenBank/DDBJ whole genome shotgun (WGS) entry which is preliminary data.</text>
</comment>
<keyword evidence="1" id="KW-0378">Hydrolase</keyword>
<dbReference type="SUPFAM" id="SSF49785">
    <property type="entry name" value="Galactose-binding domain-like"/>
    <property type="match status" value="1"/>
</dbReference>
<proteinExistence type="predicted"/>
<sequence length="343" mass="38143">MKKLLISFAILNIAPLFAQKNLIKNGSFELEADSWRGENILTINPYLKRSGDKGGNIYEYTSPSWKGIDQEFIIPKNTAALEISAWVKTDAVEKGKNNWNKAVIVLEIGGKTQNIADLEGTTPWQLVKKIIPTENNRSGRLMLALSECTGSFLFDDIKVTPISKDDYAKIVDEDIKKKEAISLQTSQNPSSNPNTEEFTNGNFENGTFSWRGAVNLSNTIKKEGNAALVLTSASKDWVGVDQIFNVQKEAKSVTITGWLKSENIVQGENPWNNGLLNVEFSTDGKNKTANDESITFVTGTKDWQQYSKTFNLPKDTQKLRLMIALGFATGTLYADDIQVKFNP</sequence>
<evidence type="ECO:0000256" key="2">
    <source>
        <dbReference type="SAM" id="SignalP"/>
    </source>
</evidence>
<dbReference type="EMBL" id="BMLV01000001">
    <property type="protein sequence ID" value="GGP01996.1"/>
    <property type="molecule type" value="Genomic_DNA"/>
</dbReference>
<name>A0ABQ2NH41_9FLAO</name>
<feature type="chain" id="PRO_5046220059" description="CBM-cenC domain-containing protein" evidence="2">
    <location>
        <begin position="19"/>
        <end position="343"/>
    </location>
</feature>
<dbReference type="Gene3D" id="2.60.120.260">
    <property type="entry name" value="Galactose-binding domain-like"/>
    <property type="match status" value="2"/>
</dbReference>
<evidence type="ECO:0000313" key="4">
    <source>
        <dbReference type="EMBL" id="GGP01996.1"/>
    </source>
</evidence>